<keyword evidence="3" id="KW-1185">Reference proteome</keyword>
<accession>Q597U5</accession>
<evidence type="ECO:0000259" key="1">
    <source>
        <dbReference type="Pfam" id="PF05709"/>
    </source>
</evidence>
<organism evidence="2 3">
    <name type="scientific">Lactobacillus phage phiJL-1</name>
    <dbReference type="NCBI Taxonomy" id="2892345"/>
    <lineage>
        <taxon>Viruses</taxon>
        <taxon>Duplodnaviria</taxon>
        <taxon>Heunggongvirae</taxon>
        <taxon>Uroviricota</taxon>
        <taxon>Caudoviricetes</taxon>
        <taxon>Coetzeevirus</taxon>
        <taxon>Coetzeevirus JL1</taxon>
    </lineage>
</organism>
<reference evidence="2 3" key="1">
    <citation type="journal article" date="2003" name="Int. J. Food Microbiol.">
        <title>Isolation and characterization of a Lactobacillus plantarum bacteriophage, phiJL-1, from a cucumber fermentation.</title>
        <authorList>
            <person name="Lu Z."/>
            <person name="Breidt F."/>
            <person name="Fleming H.P."/>
            <person name="Altermann E."/>
            <person name="Klaenhammer T.R."/>
        </authorList>
    </citation>
    <scope>NUCLEOTIDE SEQUENCE [LARGE SCALE GENOMIC DNA]</scope>
</reference>
<dbReference type="RefSeq" id="YP_223899.1">
    <property type="nucleotide sequence ID" value="NC_006936.1"/>
</dbReference>
<evidence type="ECO:0000313" key="2">
    <source>
        <dbReference type="EMBL" id="AAP74526.1"/>
    </source>
</evidence>
<protein>
    <submittedName>
        <fullName evidence="2">Minor tail protein</fullName>
    </submittedName>
</protein>
<dbReference type="EMBL" id="AY236756">
    <property type="protein sequence ID" value="AAP74526.1"/>
    <property type="molecule type" value="Genomic_DNA"/>
</dbReference>
<sequence>MAGYFYIGGKKMDLLIEKDGKRTYLSRYKVITTSFEESSPSVKRNNTQIQYRNGNVDFGGWNESKTIDYVGYYRADDLEDEEYLRERIYALLSDPDGYYVTQLKNDNDNSFERPGETSGDYFDKQVNRPSHKRFYVYASSLESELVGSYGGHVLYKISAKFTTMKLPYGESVPRDLDVKPNVPYYGDNLALNTSTPISIQGNSSAWQNVRKLNLSQNPAGLTVTFSCAVTIDRVDSGSMYMQFGTKFNPAWGMPINAQFKNMQAGVKTNIKQTVVFPTFIGDGNFNDYMNIGVAHSSALVKFEDLKVEIGSKNTPWSPAPEDSEYSEWYLNTYYSADSLVIPYSGTVPCNQLEQGFAIEFTAKEAGSKLVIDVNGTELIYSRQVYSGDVIKLSGYEYTKNDISIIKYTNKAYFKLIPGITNTISSNLHGSIRILDYQDLYA</sequence>
<dbReference type="Pfam" id="PF05709">
    <property type="entry name" value="Sipho_tail"/>
    <property type="match status" value="1"/>
</dbReference>
<proteinExistence type="predicted"/>
<feature type="domain" description="Siphovirus-type tail component RIFT-related" evidence="1">
    <location>
        <begin position="27"/>
        <end position="107"/>
    </location>
</feature>
<dbReference type="KEGG" id="vg:5075549"/>
<name>Q597U5_9CAUD</name>
<dbReference type="InterPro" id="IPR008841">
    <property type="entry name" value="Siphovirus-type_tail_N"/>
</dbReference>
<dbReference type="GeneID" id="5075549"/>
<evidence type="ECO:0000313" key="3">
    <source>
        <dbReference type="Proteomes" id="UP000000990"/>
    </source>
</evidence>
<dbReference type="Proteomes" id="UP000000990">
    <property type="component" value="Segment"/>
</dbReference>
<reference evidence="2 3" key="2">
    <citation type="journal article" date="2005" name="Gene">
        <title>Sequence analysis of the Lactobacillus plantarum bacteriophage PhiJL-1.</title>
        <authorList>
            <person name="Lu Z."/>
            <person name="Altermann E."/>
            <person name="Breidt F."/>
            <person name="Predki P."/>
            <person name="Fleming H.P."/>
            <person name="Klaenhammer T.R."/>
        </authorList>
    </citation>
    <scope>NUCLEOTIDE SEQUENCE</scope>
</reference>